<gene>
    <name evidence="2" type="ORF">LCGC14_2749570</name>
</gene>
<protein>
    <submittedName>
        <fullName evidence="2">Uncharacterized protein</fullName>
    </submittedName>
</protein>
<name>A0A0F8ZP82_9ZZZZ</name>
<proteinExistence type="predicted"/>
<feature type="region of interest" description="Disordered" evidence="1">
    <location>
        <begin position="402"/>
        <end position="422"/>
    </location>
</feature>
<dbReference type="EMBL" id="LAZR01050237">
    <property type="protein sequence ID" value="KKK87805.1"/>
    <property type="molecule type" value="Genomic_DNA"/>
</dbReference>
<feature type="non-terminal residue" evidence="2">
    <location>
        <position position="422"/>
    </location>
</feature>
<feature type="compositionally biased region" description="Low complexity" evidence="1">
    <location>
        <begin position="402"/>
        <end position="416"/>
    </location>
</feature>
<evidence type="ECO:0000313" key="2">
    <source>
        <dbReference type="EMBL" id="KKK87805.1"/>
    </source>
</evidence>
<reference evidence="2" key="1">
    <citation type="journal article" date="2015" name="Nature">
        <title>Complex archaea that bridge the gap between prokaryotes and eukaryotes.</title>
        <authorList>
            <person name="Spang A."/>
            <person name="Saw J.H."/>
            <person name="Jorgensen S.L."/>
            <person name="Zaremba-Niedzwiedzka K."/>
            <person name="Martijn J."/>
            <person name="Lind A.E."/>
            <person name="van Eijk R."/>
            <person name="Schleper C."/>
            <person name="Guy L."/>
            <person name="Ettema T.J."/>
        </authorList>
    </citation>
    <scope>NUCLEOTIDE SEQUENCE</scope>
</reference>
<evidence type="ECO:0000256" key="1">
    <source>
        <dbReference type="SAM" id="MobiDB-lite"/>
    </source>
</evidence>
<accession>A0A0F8ZP82</accession>
<comment type="caution">
    <text evidence="2">The sequence shown here is derived from an EMBL/GenBank/DDBJ whole genome shotgun (WGS) entry which is preliminary data.</text>
</comment>
<feature type="non-terminal residue" evidence="2">
    <location>
        <position position="1"/>
    </location>
</feature>
<dbReference type="AlphaFoldDB" id="A0A0F8ZP82"/>
<sequence length="422" mass="47604">IFRGRPTTISAFEITREISPPTFVGTRTTGLLPGRIAPARTEITTTPFLTFEGLPVFTLTTRGGRVGSLDIISGLPSTPVTPAAFGGLPPRQQFLFQRFTEGITGGRPVALRTVPRLLRRGLEFDIGEIQAFKLGRIDIGKQPTEVRLLEPSTLGRRITRFETLSQFERVGTTPEFQLFRGDILFKDITRPFARATGRTPRLRGLILRRTEPITLGEDGAFTFKIPSGRRTPLEQTFAKQFQQQELQLPRVAPPRPTRRVRTTALKTQRPIGISGISSLLSGGISGGTFRPSNVFDIDFVRGFQGRGISKPTTARERQLGFITQIPRTIERQIPAVQQRGEQIFKLEQRQFPKQAEIGGLQFRQLIIQRPRLAQRERLAQRQEQLQGLRLVQRQAFRLPRPTTQRPFRITRPTPRTTLPPPL</sequence>
<organism evidence="2">
    <name type="scientific">marine sediment metagenome</name>
    <dbReference type="NCBI Taxonomy" id="412755"/>
    <lineage>
        <taxon>unclassified sequences</taxon>
        <taxon>metagenomes</taxon>
        <taxon>ecological metagenomes</taxon>
    </lineage>
</organism>